<evidence type="ECO:0000256" key="1">
    <source>
        <dbReference type="ARBA" id="ARBA00023002"/>
    </source>
</evidence>
<dbReference type="SUPFAM" id="SSF48179">
    <property type="entry name" value="6-phosphogluconate dehydrogenase C-terminal domain-like"/>
    <property type="match status" value="1"/>
</dbReference>
<keyword evidence="2" id="KW-0520">NAD</keyword>
<evidence type="ECO:0000313" key="6">
    <source>
        <dbReference type="EMBL" id="RAK34515.1"/>
    </source>
</evidence>
<dbReference type="Gene3D" id="3.40.50.720">
    <property type="entry name" value="NAD(P)-binding Rossmann-like Domain"/>
    <property type="match status" value="1"/>
</dbReference>
<dbReference type="Pfam" id="PF01232">
    <property type="entry name" value="Mannitol_dh"/>
    <property type="match status" value="1"/>
</dbReference>
<dbReference type="SUPFAM" id="SSF51735">
    <property type="entry name" value="NAD(P)-binding Rossmann-fold domains"/>
    <property type="match status" value="1"/>
</dbReference>
<keyword evidence="7" id="KW-1185">Reference proteome</keyword>
<proteinExistence type="predicted"/>
<keyword evidence="1" id="KW-0560">Oxidoreductase</keyword>
<dbReference type="GO" id="GO:0005829">
    <property type="term" value="C:cytosol"/>
    <property type="evidence" value="ECO:0007669"/>
    <property type="project" value="TreeGrafter"/>
</dbReference>
<dbReference type="Pfam" id="PF08125">
    <property type="entry name" value="Mannitol_dh_C"/>
    <property type="match status" value="1"/>
</dbReference>
<sequence>MVASIVRGVSVRQRPVRVLQIGGGNFLRGFADWMIQKGNDAGVLDHGVVVLKVTASASAPVAGPFRVVLDGAGFTEVTDVDVIQEVAGAYTDWDRCLAVARGADLRLVVSNTTDAGIVSVDEDLGARPPATFPGKMAVLLHERWRHFGGDPDRGLSFLPCELIEENGQALRAAVLRHAAVLDPGFAGWVGAHCRFHDTIVDRIVPSGDAGEVRGEFYARWAIAGDPRIRDEFPLDRAGLPVEFLADIRPFREKKVRILNGSHTALAAVAPLLGCVTVDAAVEHPLAGEFLRRLLRDEVLPTLPADAGAFVEATLERFRNPALEHRLSDIALNALSKWDARNRPVVTDRWAVGEQAPLSVFALACLLLGYAGELGDYPVRDSAEVITQVRAGSWVRGRLAEETAEHMRVIREAGPAAALEKALR</sequence>
<evidence type="ECO:0000259" key="5">
    <source>
        <dbReference type="Pfam" id="PF08125"/>
    </source>
</evidence>
<dbReference type="PANTHER" id="PTHR30524">
    <property type="entry name" value="MANNITOL-1-PHOSPHATE 5-DEHYDROGENASE"/>
    <property type="match status" value="1"/>
</dbReference>
<organism evidence="6 7">
    <name type="scientific">Actinoplanes lutulentus</name>
    <dbReference type="NCBI Taxonomy" id="1287878"/>
    <lineage>
        <taxon>Bacteria</taxon>
        <taxon>Bacillati</taxon>
        <taxon>Actinomycetota</taxon>
        <taxon>Actinomycetes</taxon>
        <taxon>Micromonosporales</taxon>
        <taxon>Micromonosporaceae</taxon>
        <taxon>Actinoplanes</taxon>
    </lineage>
</organism>
<dbReference type="Proteomes" id="UP000249341">
    <property type="component" value="Unassembled WGS sequence"/>
</dbReference>
<dbReference type="AlphaFoldDB" id="A0A327Z7V9"/>
<dbReference type="InterPro" id="IPR008927">
    <property type="entry name" value="6-PGluconate_DH-like_C_sf"/>
</dbReference>
<accession>A0A327Z7V9</accession>
<comment type="caution">
    <text evidence="6">The sequence shown here is derived from an EMBL/GenBank/DDBJ whole genome shotgun (WGS) entry which is preliminary data.</text>
</comment>
<dbReference type="OrthoDB" id="271711at2"/>
<dbReference type="GO" id="GO:0008926">
    <property type="term" value="F:mannitol-1-phosphate 5-dehydrogenase activity"/>
    <property type="evidence" value="ECO:0007669"/>
    <property type="project" value="UniProtKB-EC"/>
</dbReference>
<reference evidence="6 7" key="1">
    <citation type="submission" date="2018-06" db="EMBL/GenBank/DDBJ databases">
        <title>Genomic Encyclopedia of Type Strains, Phase III (KMG-III): the genomes of soil and plant-associated and newly described type strains.</title>
        <authorList>
            <person name="Whitman W."/>
        </authorList>
    </citation>
    <scope>NUCLEOTIDE SEQUENCE [LARGE SCALE GENOMIC DNA]</scope>
    <source>
        <strain evidence="6 7">CGMCC 4.7090</strain>
    </source>
</reference>
<feature type="domain" description="Mannitol dehydrogenase N-terminal" evidence="4">
    <location>
        <begin position="17"/>
        <end position="224"/>
    </location>
</feature>
<evidence type="ECO:0000256" key="2">
    <source>
        <dbReference type="ARBA" id="ARBA00023027"/>
    </source>
</evidence>
<dbReference type="EMBL" id="QLMJ01000011">
    <property type="protein sequence ID" value="RAK34515.1"/>
    <property type="molecule type" value="Genomic_DNA"/>
</dbReference>
<protein>
    <submittedName>
        <fullName evidence="6">Tagaturonate reductase</fullName>
    </submittedName>
</protein>
<comment type="catalytic activity">
    <reaction evidence="3">
        <text>D-mannitol 1-phosphate + NAD(+) = beta-D-fructose 6-phosphate + NADH + H(+)</text>
        <dbReference type="Rhea" id="RHEA:19661"/>
        <dbReference type="ChEBI" id="CHEBI:15378"/>
        <dbReference type="ChEBI" id="CHEBI:57540"/>
        <dbReference type="ChEBI" id="CHEBI:57634"/>
        <dbReference type="ChEBI" id="CHEBI:57945"/>
        <dbReference type="ChEBI" id="CHEBI:61381"/>
        <dbReference type="EC" id="1.1.1.17"/>
    </reaction>
</comment>
<evidence type="ECO:0000256" key="3">
    <source>
        <dbReference type="ARBA" id="ARBA00048615"/>
    </source>
</evidence>
<evidence type="ECO:0000259" key="4">
    <source>
        <dbReference type="Pfam" id="PF01232"/>
    </source>
</evidence>
<evidence type="ECO:0000313" key="7">
    <source>
        <dbReference type="Proteomes" id="UP000249341"/>
    </source>
</evidence>
<dbReference type="InterPro" id="IPR013131">
    <property type="entry name" value="Mannitol_DH_N"/>
</dbReference>
<gene>
    <name evidence="6" type="ORF">B0I29_111114</name>
</gene>
<dbReference type="PANTHER" id="PTHR30524:SF0">
    <property type="entry name" value="ALTRONATE OXIDOREDUCTASE-RELATED"/>
    <property type="match status" value="1"/>
</dbReference>
<dbReference type="InterPro" id="IPR036291">
    <property type="entry name" value="NAD(P)-bd_dom_sf"/>
</dbReference>
<dbReference type="GO" id="GO:0019592">
    <property type="term" value="P:mannitol catabolic process"/>
    <property type="evidence" value="ECO:0007669"/>
    <property type="project" value="TreeGrafter"/>
</dbReference>
<name>A0A327Z7V9_9ACTN</name>
<feature type="domain" description="Mannitol dehydrogenase C-terminal" evidence="5">
    <location>
        <begin position="246"/>
        <end position="363"/>
    </location>
</feature>
<dbReference type="InterPro" id="IPR013118">
    <property type="entry name" value="Mannitol_DH_C"/>
</dbReference>
<dbReference type="InterPro" id="IPR013328">
    <property type="entry name" value="6PGD_dom2"/>
</dbReference>
<dbReference type="Gene3D" id="1.10.1040.10">
    <property type="entry name" value="N-(1-d-carboxylethyl)-l-norvaline Dehydrogenase, domain 2"/>
    <property type="match status" value="1"/>
</dbReference>